<dbReference type="Proteomes" id="UP000248326">
    <property type="component" value="Unassembled WGS sequence"/>
</dbReference>
<name>A0A318S3R0_9DEIO</name>
<proteinExistence type="predicted"/>
<dbReference type="OrthoDB" id="68423at2"/>
<keyword evidence="4" id="KW-1185">Reference proteome</keyword>
<dbReference type="Pfam" id="PF10646">
    <property type="entry name" value="Germane"/>
    <property type="match status" value="1"/>
</dbReference>
<reference evidence="3 4" key="1">
    <citation type="submission" date="2018-06" db="EMBL/GenBank/DDBJ databases">
        <title>Genomic Encyclopedia of Type Strains, Phase IV (KMG-IV): sequencing the most valuable type-strain genomes for metagenomic binning, comparative biology and taxonomic classification.</title>
        <authorList>
            <person name="Goeker M."/>
        </authorList>
    </citation>
    <scope>NUCLEOTIDE SEQUENCE [LARGE SCALE GENOMIC DNA]</scope>
    <source>
        <strain evidence="3 4">DSM 18048</strain>
    </source>
</reference>
<dbReference type="RefSeq" id="WP_110887255.1">
    <property type="nucleotide sequence ID" value="NZ_QJSX01000010.1"/>
</dbReference>
<feature type="signal peptide" evidence="1">
    <location>
        <begin position="1"/>
        <end position="22"/>
    </location>
</feature>
<evidence type="ECO:0000313" key="3">
    <source>
        <dbReference type="EMBL" id="PYE53039.1"/>
    </source>
</evidence>
<organism evidence="3 4">
    <name type="scientific">Deinococcus yavapaiensis KR-236</name>
    <dbReference type="NCBI Taxonomy" id="694435"/>
    <lineage>
        <taxon>Bacteria</taxon>
        <taxon>Thermotogati</taxon>
        <taxon>Deinococcota</taxon>
        <taxon>Deinococci</taxon>
        <taxon>Deinococcales</taxon>
        <taxon>Deinococcaceae</taxon>
        <taxon>Deinococcus</taxon>
    </lineage>
</organism>
<evidence type="ECO:0000259" key="2">
    <source>
        <dbReference type="SMART" id="SM00909"/>
    </source>
</evidence>
<evidence type="ECO:0000313" key="4">
    <source>
        <dbReference type="Proteomes" id="UP000248326"/>
    </source>
</evidence>
<accession>A0A318S3R0</accession>
<feature type="domain" description="GerMN" evidence="2">
    <location>
        <begin position="79"/>
        <end position="165"/>
    </location>
</feature>
<protein>
    <submittedName>
        <fullName evidence="3">Sporulation and spore germination protein</fullName>
    </submittedName>
</protein>
<evidence type="ECO:0000256" key="1">
    <source>
        <dbReference type="SAM" id="SignalP"/>
    </source>
</evidence>
<feature type="chain" id="PRO_5016353745" evidence="1">
    <location>
        <begin position="23"/>
        <end position="182"/>
    </location>
</feature>
<dbReference type="InterPro" id="IPR019606">
    <property type="entry name" value="GerMN"/>
</dbReference>
<gene>
    <name evidence="3" type="ORF">DES52_11022</name>
</gene>
<dbReference type="EMBL" id="QJSX01000010">
    <property type="protein sequence ID" value="PYE53039.1"/>
    <property type="molecule type" value="Genomic_DNA"/>
</dbReference>
<comment type="caution">
    <text evidence="3">The sequence shown here is derived from an EMBL/GenBank/DDBJ whole genome shotgun (WGS) entry which is preliminary data.</text>
</comment>
<dbReference type="AlphaFoldDB" id="A0A318S3R0"/>
<keyword evidence="1" id="KW-0732">Signal</keyword>
<sequence>MRQLLTPFNLLSLLLLAAAAYAYQTVRMPPPTPAAPQYADEDKGQSTNVTLYFAAKDVQSYVPERRSVTVALQNAQQTAQAMSAALVDGPRKDGLRLVPSGSDVPNVWVRAGHVIVDLPPSYAKLQYGVSGERALLCGFTRTLLGVRNARDVTFLVGGKNVDTLLGFLDLREAFTSEDCPDS</sequence>
<dbReference type="SMART" id="SM00909">
    <property type="entry name" value="Germane"/>
    <property type="match status" value="1"/>
</dbReference>